<sequence length="57" mass="6521">MRNMKVEDSGFVLELKKSSTAVRLSADCSTTGISVHRTVHKYFSDRFGIYFLDLSKF</sequence>
<protein>
    <submittedName>
        <fullName evidence="1">Uncharacterized protein</fullName>
    </submittedName>
</protein>
<organism evidence="1 2">
    <name type="scientific">Lacibacter cauensis</name>
    <dbReference type="NCBI Taxonomy" id="510947"/>
    <lineage>
        <taxon>Bacteria</taxon>
        <taxon>Pseudomonadati</taxon>
        <taxon>Bacteroidota</taxon>
        <taxon>Chitinophagia</taxon>
        <taxon>Chitinophagales</taxon>
        <taxon>Chitinophagaceae</taxon>
        <taxon>Lacibacter</taxon>
    </lineage>
</organism>
<comment type="caution">
    <text evidence="1">The sequence shown here is derived from an EMBL/GenBank/DDBJ whole genome shotgun (WGS) entry which is preliminary data.</text>
</comment>
<reference evidence="1 2" key="1">
    <citation type="journal article" date="2015" name="Stand. Genomic Sci.">
        <title>Genomic Encyclopedia of Bacterial and Archaeal Type Strains, Phase III: the genomes of soil and plant-associated and newly described type strains.</title>
        <authorList>
            <person name="Whitman W.B."/>
            <person name="Woyke T."/>
            <person name="Klenk H.P."/>
            <person name="Zhou Y."/>
            <person name="Lilburn T.G."/>
            <person name="Beck B.J."/>
            <person name="De Vos P."/>
            <person name="Vandamme P."/>
            <person name="Eisen J.A."/>
            <person name="Garrity G."/>
            <person name="Hugenholtz P."/>
            <person name="Kyrpides N.C."/>
        </authorList>
    </citation>
    <scope>NUCLEOTIDE SEQUENCE [LARGE SCALE GENOMIC DNA]</scope>
    <source>
        <strain evidence="1 2">CGMCC 1.7271</strain>
    </source>
</reference>
<dbReference type="AlphaFoldDB" id="A0A562SHF2"/>
<name>A0A562SHF2_9BACT</name>
<dbReference type="EMBL" id="VLLE01000005">
    <property type="protein sequence ID" value="TWI80200.1"/>
    <property type="molecule type" value="Genomic_DNA"/>
</dbReference>
<evidence type="ECO:0000313" key="1">
    <source>
        <dbReference type="EMBL" id="TWI80200.1"/>
    </source>
</evidence>
<evidence type="ECO:0000313" key="2">
    <source>
        <dbReference type="Proteomes" id="UP000316167"/>
    </source>
</evidence>
<keyword evidence="2" id="KW-1185">Reference proteome</keyword>
<accession>A0A562SHF2</accession>
<dbReference type="Proteomes" id="UP000316167">
    <property type="component" value="Unassembled WGS sequence"/>
</dbReference>
<gene>
    <name evidence="1" type="ORF">IQ13_2871</name>
</gene>
<proteinExistence type="predicted"/>